<dbReference type="PANTHER" id="PTHR43142:SF8">
    <property type="entry name" value="CARBOXYLIC ESTER HYDROLASE"/>
    <property type="match status" value="1"/>
</dbReference>
<dbReference type="InterPro" id="IPR019819">
    <property type="entry name" value="Carboxylesterase_B_CS"/>
</dbReference>
<dbReference type="EMBL" id="BOLY01000001">
    <property type="protein sequence ID" value="GIZ37588.1"/>
    <property type="molecule type" value="Genomic_DNA"/>
</dbReference>
<dbReference type="AlphaFoldDB" id="A0A9P3CF80"/>
<accession>A0A9P3CF80</accession>
<organism evidence="2 3">
    <name type="scientific">Cercospora kikuchii</name>
    <dbReference type="NCBI Taxonomy" id="84275"/>
    <lineage>
        <taxon>Eukaryota</taxon>
        <taxon>Fungi</taxon>
        <taxon>Dikarya</taxon>
        <taxon>Ascomycota</taxon>
        <taxon>Pezizomycotina</taxon>
        <taxon>Dothideomycetes</taxon>
        <taxon>Dothideomycetidae</taxon>
        <taxon>Mycosphaerellales</taxon>
        <taxon>Mycosphaerellaceae</taxon>
        <taxon>Cercospora</taxon>
    </lineage>
</organism>
<evidence type="ECO:0000313" key="3">
    <source>
        <dbReference type="Proteomes" id="UP000825890"/>
    </source>
</evidence>
<reference evidence="2 3" key="1">
    <citation type="submission" date="2021-01" db="EMBL/GenBank/DDBJ databases">
        <title>Cercospora kikuchii MAFF 305040 whole genome shotgun sequence.</title>
        <authorList>
            <person name="Kashiwa T."/>
            <person name="Suzuki T."/>
        </authorList>
    </citation>
    <scope>NUCLEOTIDE SEQUENCE [LARGE SCALE GENOMIC DNA]</scope>
    <source>
        <strain evidence="2 3">MAFF 305040</strain>
    </source>
</reference>
<gene>
    <name evidence="2" type="ORF">CKM354_000103100</name>
</gene>
<feature type="domain" description="Carboxylesterase type B" evidence="1">
    <location>
        <begin position="28"/>
        <end position="532"/>
    </location>
</feature>
<comment type="caution">
    <text evidence="2">The sequence shown here is derived from an EMBL/GenBank/DDBJ whole genome shotgun (WGS) entry which is preliminary data.</text>
</comment>
<proteinExistence type="predicted"/>
<keyword evidence="3" id="KW-1185">Reference proteome</keyword>
<dbReference type="OrthoDB" id="6846267at2759"/>
<dbReference type="GeneID" id="68286606"/>
<dbReference type="InterPro" id="IPR029058">
    <property type="entry name" value="AB_hydrolase_fold"/>
</dbReference>
<dbReference type="InterPro" id="IPR002018">
    <property type="entry name" value="CarbesteraseB"/>
</dbReference>
<evidence type="ECO:0000259" key="1">
    <source>
        <dbReference type="Pfam" id="PF00135"/>
    </source>
</evidence>
<dbReference type="RefSeq" id="XP_044652075.1">
    <property type="nucleotide sequence ID" value="XM_044796140.1"/>
</dbReference>
<protein>
    <recommendedName>
        <fullName evidence="1">Carboxylesterase type B domain-containing protein</fullName>
    </recommendedName>
</protein>
<dbReference type="Pfam" id="PF00135">
    <property type="entry name" value="COesterase"/>
    <property type="match status" value="1"/>
</dbReference>
<dbReference type="PROSITE" id="PS00941">
    <property type="entry name" value="CARBOXYLESTERASE_B_2"/>
    <property type="match status" value="1"/>
</dbReference>
<dbReference type="Gene3D" id="3.40.50.1820">
    <property type="entry name" value="alpha/beta hydrolase"/>
    <property type="match status" value="1"/>
</dbReference>
<dbReference type="SUPFAM" id="SSF53474">
    <property type="entry name" value="alpha/beta-Hydrolases"/>
    <property type="match status" value="1"/>
</dbReference>
<sequence length="598" mass="68040">MLRTMKSFTHIGSNKKKTIGATKSTKKDTILETSRGALIGTEVCDTKTYLPIYRLYARIRYALPPTGVRRWRKPEPLPPDWVFSDANSQPRDYRTFGNICPQLQGEYAAVDTSEWEDVVENLMHEDCLYLNIWVPAGVPMPSEGWPVQFNFPVSGTQCGDGMQQNYFDPIDIFREHREDPRVLVSANSRVGVLGYLSSEDLMKDGMDLRTRVSESAGNYGLWDLRTALQWTYDHIHLFGGNPNNITAGGSGLITALQLHYDAFQSPENRIIKRAFLYSSAISIQPDPANSYRPTRQFDEICHQLMIDTNLPSKEKVRILREVSAERLLTVVRTLELDFLPVTDGKDGFVPAWLMQSIWNGELGRRLKQRNAQVVIGDTCSERSYYEHAGRAGIATSRPSRGISSREALMSKLKTHYPRDICDELIKKYARDITDWNSVYCDIMADVQCHAPVRGFAQCLFYGGMSTQDVMRYHIAWRPKALDEWISPGLGISHVMDIPIWFYSGWRVGFSKKDKHDVLIFTRAFSKFLKGERNGGGVIWGTAAEFEVRQFSSNGTVLVAEDQMWARKLDVWNMLREVQKGRDTPRADSVVQGMGNQWG</sequence>
<dbReference type="PANTHER" id="PTHR43142">
    <property type="entry name" value="CARBOXYLIC ESTER HYDROLASE"/>
    <property type="match status" value="1"/>
</dbReference>
<evidence type="ECO:0000313" key="2">
    <source>
        <dbReference type="EMBL" id="GIZ37588.1"/>
    </source>
</evidence>
<name>A0A9P3CF80_9PEZI</name>
<dbReference type="Proteomes" id="UP000825890">
    <property type="component" value="Unassembled WGS sequence"/>
</dbReference>